<dbReference type="AlphaFoldDB" id="A0A193LJK2"/>
<evidence type="ECO:0000313" key="7">
    <source>
        <dbReference type="EMBL" id="ANO52636.1"/>
    </source>
</evidence>
<sequence length="217" mass="24165">MARKTKQEALETRDNLLEAAGKVFCEKGVTKTSLADIAACAGVTRGAVYWHFKNKTDLVEALWHRTEMPVDVSWGCGNCTPGKDPLESIRRQAVDCLQRAVADPNTKQVWDILLHKCENVDDAAVMKSRLRKARTECAHNVTELFEAAIQAGQLPRSTDVLTAISGLFCYIEGLIYNWLIHPESTNLEKSAEAYVDIYISGLVHRDIPARHRKTANG</sequence>
<evidence type="ECO:0000256" key="1">
    <source>
        <dbReference type="ARBA" id="ARBA00022491"/>
    </source>
</evidence>
<dbReference type="OrthoDB" id="5816932at2"/>
<keyword evidence="4" id="KW-0804">Transcription</keyword>
<gene>
    <name evidence="7" type="ORF">BA177_16880</name>
</gene>
<dbReference type="InterPro" id="IPR013572">
    <property type="entry name" value="Tscrpt_reg_MAATS_C"/>
</dbReference>
<keyword evidence="2" id="KW-0805">Transcription regulation</keyword>
<dbReference type="InterPro" id="IPR050109">
    <property type="entry name" value="HTH-type_TetR-like_transc_reg"/>
</dbReference>
<dbReference type="PRINTS" id="PR00455">
    <property type="entry name" value="HTHTETR"/>
</dbReference>
<dbReference type="Proteomes" id="UP000092695">
    <property type="component" value="Chromosome"/>
</dbReference>
<dbReference type="SUPFAM" id="SSF46689">
    <property type="entry name" value="Homeodomain-like"/>
    <property type="match status" value="1"/>
</dbReference>
<dbReference type="GO" id="GO:0000976">
    <property type="term" value="F:transcription cis-regulatory region binding"/>
    <property type="evidence" value="ECO:0007669"/>
    <property type="project" value="TreeGrafter"/>
</dbReference>
<dbReference type="RefSeq" id="WP_068618155.1">
    <property type="nucleotide sequence ID" value="NZ_CP016268.1"/>
</dbReference>
<keyword evidence="1" id="KW-0678">Repressor</keyword>
<evidence type="ECO:0000259" key="6">
    <source>
        <dbReference type="PROSITE" id="PS50977"/>
    </source>
</evidence>
<evidence type="ECO:0000256" key="2">
    <source>
        <dbReference type="ARBA" id="ARBA00023015"/>
    </source>
</evidence>
<dbReference type="Pfam" id="PF08361">
    <property type="entry name" value="TetR_C_2"/>
    <property type="match status" value="1"/>
</dbReference>
<dbReference type="InterPro" id="IPR001647">
    <property type="entry name" value="HTH_TetR"/>
</dbReference>
<name>A0A193LJK2_9GAMM</name>
<evidence type="ECO:0000313" key="8">
    <source>
        <dbReference type="Proteomes" id="UP000092695"/>
    </source>
</evidence>
<accession>A0A193LJK2</accession>
<evidence type="ECO:0000256" key="5">
    <source>
        <dbReference type="PROSITE-ProRule" id="PRU00335"/>
    </source>
</evidence>
<organism evidence="7 8">
    <name type="scientific">Woeseia oceani</name>
    <dbReference type="NCBI Taxonomy" id="1548547"/>
    <lineage>
        <taxon>Bacteria</taxon>
        <taxon>Pseudomonadati</taxon>
        <taxon>Pseudomonadota</taxon>
        <taxon>Gammaproteobacteria</taxon>
        <taxon>Woeseiales</taxon>
        <taxon>Woeseiaceae</taxon>
        <taxon>Woeseia</taxon>
    </lineage>
</organism>
<dbReference type="EMBL" id="CP016268">
    <property type="protein sequence ID" value="ANO52636.1"/>
    <property type="molecule type" value="Genomic_DNA"/>
</dbReference>
<dbReference type="PROSITE" id="PS01081">
    <property type="entry name" value="HTH_TETR_1"/>
    <property type="match status" value="1"/>
</dbReference>
<keyword evidence="8" id="KW-1185">Reference proteome</keyword>
<dbReference type="Gene3D" id="1.10.357.10">
    <property type="entry name" value="Tetracycline Repressor, domain 2"/>
    <property type="match status" value="1"/>
</dbReference>
<dbReference type="PANTHER" id="PTHR30055:SF240">
    <property type="entry name" value="HTH-TYPE TRANSCRIPTIONAL REGULATOR ACRR"/>
    <property type="match status" value="1"/>
</dbReference>
<dbReference type="InterPro" id="IPR023772">
    <property type="entry name" value="DNA-bd_HTH_TetR-type_CS"/>
</dbReference>
<proteinExistence type="predicted"/>
<dbReference type="SUPFAM" id="SSF48498">
    <property type="entry name" value="Tetracyclin repressor-like, C-terminal domain"/>
    <property type="match status" value="1"/>
</dbReference>
<dbReference type="PROSITE" id="PS50977">
    <property type="entry name" value="HTH_TETR_2"/>
    <property type="match status" value="1"/>
</dbReference>
<dbReference type="InterPro" id="IPR009057">
    <property type="entry name" value="Homeodomain-like_sf"/>
</dbReference>
<protein>
    <recommendedName>
        <fullName evidence="6">HTH tetR-type domain-containing protein</fullName>
    </recommendedName>
</protein>
<dbReference type="PANTHER" id="PTHR30055">
    <property type="entry name" value="HTH-TYPE TRANSCRIPTIONAL REGULATOR RUTR"/>
    <property type="match status" value="1"/>
</dbReference>
<dbReference type="STRING" id="1548547.BA177_16880"/>
<dbReference type="InterPro" id="IPR036271">
    <property type="entry name" value="Tet_transcr_reg_TetR-rel_C_sf"/>
</dbReference>
<feature type="domain" description="HTH tetR-type" evidence="6">
    <location>
        <begin position="10"/>
        <end position="70"/>
    </location>
</feature>
<dbReference type="GO" id="GO:0003700">
    <property type="term" value="F:DNA-binding transcription factor activity"/>
    <property type="evidence" value="ECO:0007669"/>
    <property type="project" value="TreeGrafter"/>
</dbReference>
<dbReference type="KEGG" id="woc:BA177_16880"/>
<feature type="DNA-binding region" description="H-T-H motif" evidence="5">
    <location>
        <begin position="33"/>
        <end position="52"/>
    </location>
</feature>
<reference evidence="7 8" key="1">
    <citation type="submission" date="2016-06" db="EMBL/GenBank/DDBJ databases">
        <title>Complete genome sequence of a deep-branching marine Gamma Proteobacterium Woeseia oceani type strain XK5.</title>
        <authorList>
            <person name="Mu D."/>
            <person name="Du Z."/>
        </authorList>
    </citation>
    <scope>NUCLEOTIDE SEQUENCE [LARGE SCALE GENOMIC DNA]</scope>
    <source>
        <strain evidence="7 8">XK5</strain>
    </source>
</reference>
<dbReference type="Pfam" id="PF00440">
    <property type="entry name" value="TetR_N"/>
    <property type="match status" value="1"/>
</dbReference>
<evidence type="ECO:0000256" key="4">
    <source>
        <dbReference type="ARBA" id="ARBA00023163"/>
    </source>
</evidence>
<evidence type="ECO:0000256" key="3">
    <source>
        <dbReference type="ARBA" id="ARBA00023125"/>
    </source>
</evidence>
<keyword evidence="3 5" id="KW-0238">DNA-binding</keyword>